<gene>
    <name evidence="2" type="ORF">PLEPLA_LOCUS5336</name>
</gene>
<dbReference type="Proteomes" id="UP001153269">
    <property type="component" value="Unassembled WGS sequence"/>
</dbReference>
<sequence length="83" mass="8693">MPLPSCEETPPPPPPVAPSSVSSTPPSPTSSCLSSDFLLCSKLCTQSKASTVAKNEVAEAELELCSREEKEVGPSHKQPQLAD</sequence>
<evidence type="ECO:0000313" key="2">
    <source>
        <dbReference type="EMBL" id="CAB1417531.1"/>
    </source>
</evidence>
<feature type="compositionally biased region" description="Low complexity" evidence="1">
    <location>
        <begin position="18"/>
        <end position="32"/>
    </location>
</feature>
<feature type="region of interest" description="Disordered" evidence="1">
    <location>
        <begin position="1"/>
        <end position="32"/>
    </location>
</feature>
<organism evidence="2 3">
    <name type="scientific">Pleuronectes platessa</name>
    <name type="common">European plaice</name>
    <dbReference type="NCBI Taxonomy" id="8262"/>
    <lineage>
        <taxon>Eukaryota</taxon>
        <taxon>Metazoa</taxon>
        <taxon>Chordata</taxon>
        <taxon>Craniata</taxon>
        <taxon>Vertebrata</taxon>
        <taxon>Euteleostomi</taxon>
        <taxon>Actinopterygii</taxon>
        <taxon>Neopterygii</taxon>
        <taxon>Teleostei</taxon>
        <taxon>Neoteleostei</taxon>
        <taxon>Acanthomorphata</taxon>
        <taxon>Carangaria</taxon>
        <taxon>Pleuronectiformes</taxon>
        <taxon>Pleuronectoidei</taxon>
        <taxon>Pleuronectidae</taxon>
        <taxon>Pleuronectes</taxon>
    </lineage>
</organism>
<evidence type="ECO:0000256" key="1">
    <source>
        <dbReference type="SAM" id="MobiDB-lite"/>
    </source>
</evidence>
<evidence type="ECO:0000313" key="3">
    <source>
        <dbReference type="Proteomes" id="UP001153269"/>
    </source>
</evidence>
<comment type="caution">
    <text evidence="2">The sequence shown here is derived from an EMBL/GenBank/DDBJ whole genome shotgun (WGS) entry which is preliminary data.</text>
</comment>
<proteinExistence type="predicted"/>
<dbReference type="EMBL" id="CADEAL010000269">
    <property type="protein sequence ID" value="CAB1417531.1"/>
    <property type="molecule type" value="Genomic_DNA"/>
</dbReference>
<accession>A0A9N7TQY7</accession>
<reference evidence="2" key="1">
    <citation type="submission" date="2020-03" db="EMBL/GenBank/DDBJ databases">
        <authorList>
            <person name="Weist P."/>
        </authorList>
    </citation>
    <scope>NUCLEOTIDE SEQUENCE</scope>
</reference>
<name>A0A9N7TQY7_PLEPL</name>
<dbReference type="AlphaFoldDB" id="A0A9N7TQY7"/>
<protein>
    <submittedName>
        <fullName evidence="2">Uncharacterized protein</fullName>
    </submittedName>
</protein>
<keyword evidence="3" id="KW-1185">Reference proteome</keyword>
<feature type="compositionally biased region" description="Pro residues" evidence="1">
    <location>
        <begin position="1"/>
        <end position="17"/>
    </location>
</feature>
<feature type="non-terminal residue" evidence="2">
    <location>
        <position position="83"/>
    </location>
</feature>